<dbReference type="Proteomes" id="UP001519460">
    <property type="component" value="Unassembled WGS sequence"/>
</dbReference>
<dbReference type="EMBL" id="JACVVK020000003">
    <property type="protein sequence ID" value="KAK7508011.1"/>
    <property type="molecule type" value="Genomic_DNA"/>
</dbReference>
<feature type="compositionally biased region" description="Basic and acidic residues" evidence="1">
    <location>
        <begin position="25"/>
        <end position="36"/>
    </location>
</feature>
<protein>
    <submittedName>
        <fullName evidence="2">Uncharacterized protein</fullName>
    </submittedName>
</protein>
<feature type="compositionally biased region" description="Polar residues" evidence="1">
    <location>
        <begin position="50"/>
        <end position="60"/>
    </location>
</feature>
<organism evidence="2 3">
    <name type="scientific">Batillaria attramentaria</name>
    <dbReference type="NCBI Taxonomy" id="370345"/>
    <lineage>
        <taxon>Eukaryota</taxon>
        <taxon>Metazoa</taxon>
        <taxon>Spiralia</taxon>
        <taxon>Lophotrochozoa</taxon>
        <taxon>Mollusca</taxon>
        <taxon>Gastropoda</taxon>
        <taxon>Caenogastropoda</taxon>
        <taxon>Sorbeoconcha</taxon>
        <taxon>Cerithioidea</taxon>
        <taxon>Batillariidae</taxon>
        <taxon>Batillaria</taxon>
    </lineage>
</organism>
<feature type="non-terminal residue" evidence="2">
    <location>
        <position position="60"/>
    </location>
</feature>
<comment type="caution">
    <text evidence="2">The sequence shown here is derived from an EMBL/GenBank/DDBJ whole genome shotgun (WGS) entry which is preliminary data.</text>
</comment>
<sequence length="60" mass="6987">FKQSIRRSCFWREAITEVQTMFRSSESDQKDGKEPSYRVSNGDELETPAIIQTNTQPTFN</sequence>
<dbReference type="AlphaFoldDB" id="A0ABD0M9E2"/>
<feature type="region of interest" description="Disordered" evidence="1">
    <location>
        <begin position="22"/>
        <end position="60"/>
    </location>
</feature>
<gene>
    <name evidence="2" type="ORF">BaRGS_00000976</name>
</gene>
<keyword evidence="3" id="KW-1185">Reference proteome</keyword>
<evidence type="ECO:0000256" key="1">
    <source>
        <dbReference type="SAM" id="MobiDB-lite"/>
    </source>
</evidence>
<proteinExistence type="predicted"/>
<name>A0ABD0M9E2_9CAEN</name>
<evidence type="ECO:0000313" key="3">
    <source>
        <dbReference type="Proteomes" id="UP001519460"/>
    </source>
</evidence>
<reference evidence="2 3" key="1">
    <citation type="journal article" date="2023" name="Sci. Data">
        <title>Genome assembly of the Korean intertidal mud-creeper Batillaria attramentaria.</title>
        <authorList>
            <person name="Patra A.K."/>
            <person name="Ho P.T."/>
            <person name="Jun S."/>
            <person name="Lee S.J."/>
            <person name="Kim Y."/>
            <person name="Won Y.J."/>
        </authorList>
    </citation>
    <scope>NUCLEOTIDE SEQUENCE [LARGE SCALE GENOMIC DNA]</scope>
    <source>
        <strain evidence="2">Wonlab-2016</strain>
    </source>
</reference>
<feature type="non-terminal residue" evidence="2">
    <location>
        <position position="1"/>
    </location>
</feature>
<evidence type="ECO:0000313" key="2">
    <source>
        <dbReference type="EMBL" id="KAK7508011.1"/>
    </source>
</evidence>
<accession>A0ABD0M9E2</accession>